<feature type="domain" description="Nitroreductase" evidence="6">
    <location>
        <begin position="7"/>
        <end position="193"/>
    </location>
</feature>
<dbReference type="SUPFAM" id="SSF55469">
    <property type="entry name" value="FMN-dependent nitroreductase-like"/>
    <property type="match status" value="1"/>
</dbReference>
<proteinExistence type="inferred from homology"/>
<evidence type="ECO:0000256" key="3">
    <source>
        <dbReference type="ARBA" id="ARBA00022630"/>
    </source>
</evidence>
<comment type="caution">
    <text evidence="7">The sequence shown here is derived from an EMBL/GenBank/DDBJ whole genome shotgun (WGS) entry which is preliminary data.</text>
</comment>
<evidence type="ECO:0000256" key="1">
    <source>
        <dbReference type="ARBA" id="ARBA00001917"/>
    </source>
</evidence>
<comment type="cofactor">
    <cofactor evidence="1">
        <name>FMN</name>
        <dbReference type="ChEBI" id="CHEBI:58210"/>
    </cofactor>
</comment>
<name>A0A939GXM1_9BURK</name>
<evidence type="ECO:0000259" key="6">
    <source>
        <dbReference type="Pfam" id="PF00881"/>
    </source>
</evidence>
<dbReference type="RefSeq" id="WP_207574206.1">
    <property type="nucleotide sequence ID" value="NZ_JAFNME010000003.1"/>
</dbReference>
<gene>
    <name evidence="7" type="ORF">J1777_02215</name>
</gene>
<dbReference type="EMBL" id="JAFNME010000003">
    <property type="protein sequence ID" value="MBO1248653.1"/>
    <property type="molecule type" value="Genomic_DNA"/>
</dbReference>
<dbReference type="InterPro" id="IPR000415">
    <property type="entry name" value="Nitroreductase-like"/>
</dbReference>
<keyword evidence="5" id="KW-0560">Oxidoreductase</keyword>
<keyword evidence="8" id="KW-1185">Reference proteome</keyword>
<dbReference type="GO" id="GO:0016491">
    <property type="term" value="F:oxidoreductase activity"/>
    <property type="evidence" value="ECO:0007669"/>
    <property type="project" value="UniProtKB-KW"/>
</dbReference>
<keyword evidence="3" id="KW-0285">Flavoprotein</keyword>
<organism evidence="7 8">
    <name type="scientific">Comamonas denitrificans</name>
    <dbReference type="NCBI Taxonomy" id="117506"/>
    <lineage>
        <taxon>Bacteria</taxon>
        <taxon>Pseudomonadati</taxon>
        <taxon>Pseudomonadota</taxon>
        <taxon>Betaproteobacteria</taxon>
        <taxon>Burkholderiales</taxon>
        <taxon>Comamonadaceae</taxon>
        <taxon>Comamonas</taxon>
    </lineage>
</organism>
<evidence type="ECO:0000256" key="4">
    <source>
        <dbReference type="ARBA" id="ARBA00022643"/>
    </source>
</evidence>
<dbReference type="AlphaFoldDB" id="A0A939GXM1"/>
<evidence type="ECO:0000313" key="8">
    <source>
        <dbReference type="Proteomes" id="UP000664731"/>
    </source>
</evidence>
<dbReference type="Proteomes" id="UP000664731">
    <property type="component" value="Unassembled WGS sequence"/>
</dbReference>
<evidence type="ECO:0000313" key="7">
    <source>
        <dbReference type="EMBL" id="MBO1248653.1"/>
    </source>
</evidence>
<dbReference type="PANTHER" id="PTHR43673:SF2">
    <property type="entry name" value="NITROREDUCTASE"/>
    <property type="match status" value="1"/>
</dbReference>
<dbReference type="InterPro" id="IPR029479">
    <property type="entry name" value="Nitroreductase"/>
</dbReference>
<evidence type="ECO:0000256" key="2">
    <source>
        <dbReference type="ARBA" id="ARBA00007118"/>
    </source>
</evidence>
<sequence length="220" mass="24268">MDVSQALRARRSVRAFTPQVPSAALVQQLMEDAALAASGGNLQPWRVAALTGGPLQALLVEVAATPAQESDGLLSYPPDLWEPYRTRRFVNGEDMYRCLGIPREDKPARLRHLAKNAQLFGAPVGIFVFTDARMGYPQWLDLGIYLQSLMLRATEEGLATCAQGFWRRYSALVHRHVAMPQGYQLAYGLALGYEDTAAPVNALRTARADFAEWGSLQGFE</sequence>
<accession>A0A939GXM1</accession>
<dbReference type="Pfam" id="PF00881">
    <property type="entry name" value="Nitroreductase"/>
    <property type="match status" value="1"/>
</dbReference>
<protein>
    <submittedName>
        <fullName evidence="7">Nitroreductase</fullName>
    </submittedName>
</protein>
<dbReference type="CDD" id="cd02136">
    <property type="entry name" value="PnbA_NfnB-like"/>
    <property type="match status" value="1"/>
</dbReference>
<dbReference type="Gene3D" id="3.40.109.10">
    <property type="entry name" value="NADH Oxidase"/>
    <property type="match status" value="1"/>
</dbReference>
<keyword evidence="4" id="KW-0288">FMN</keyword>
<reference evidence="7" key="1">
    <citation type="submission" date="2021-03" db="EMBL/GenBank/DDBJ databases">
        <title>Comamonas denitrificans.</title>
        <authorList>
            <person name="Finster K."/>
        </authorList>
    </citation>
    <scope>NUCLEOTIDE SEQUENCE</scope>
    <source>
        <strain evidence="7">MM2021_4</strain>
    </source>
</reference>
<dbReference type="PANTHER" id="PTHR43673">
    <property type="entry name" value="NAD(P)H NITROREDUCTASE YDGI-RELATED"/>
    <property type="match status" value="1"/>
</dbReference>
<comment type="similarity">
    <text evidence="2">Belongs to the nitroreductase family.</text>
</comment>
<evidence type="ECO:0000256" key="5">
    <source>
        <dbReference type="ARBA" id="ARBA00023002"/>
    </source>
</evidence>